<organism evidence="2 3">
    <name type="scientific">Halorubrum ezzemoulense</name>
    <name type="common">Halorubrum chaoviator</name>
    <dbReference type="NCBI Taxonomy" id="337243"/>
    <lineage>
        <taxon>Archaea</taxon>
        <taxon>Methanobacteriati</taxon>
        <taxon>Methanobacteriota</taxon>
        <taxon>Stenosarchaea group</taxon>
        <taxon>Halobacteria</taxon>
        <taxon>Halobacteriales</taxon>
        <taxon>Haloferacaceae</taxon>
        <taxon>Halorubrum</taxon>
    </lineage>
</organism>
<protein>
    <submittedName>
        <fullName evidence="2">LexA-binding, inner membrane-associated putative hydrolase</fullName>
    </submittedName>
</protein>
<dbReference type="AlphaFoldDB" id="A0A238YGT2"/>
<keyword evidence="1" id="KW-1133">Transmembrane helix</keyword>
<dbReference type="Proteomes" id="UP000198297">
    <property type="component" value="Unassembled WGS sequence"/>
</dbReference>
<proteinExistence type="predicted"/>
<name>A0A238YGT2_HALEZ</name>
<accession>A0A238YGT2</accession>
<feature type="transmembrane region" description="Helical" evidence="1">
    <location>
        <begin position="142"/>
        <end position="163"/>
    </location>
</feature>
<dbReference type="RefSeq" id="WP_089309078.1">
    <property type="nucleotide sequence ID" value="NZ_FZNK01000012.1"/>
</dbReference>
<dbReference type="GO" id="GO:0016787">
    <property type="term" value="F:hydrolase activity"/>
    <property type="evidence" value="ECO:0007669"/>
    <property type="project" value="UniProtKB-KW"/>
</dbReference>
<keyword evidence="1" id="KW-0812">Transmembrane</keyword>
<keyword evidence="2" id="KW-0378">Hydrolase</keyword>
<evidence type="ECO:0000313" key="3">
    <source>
        <dbReference type="Proteomes" id="UP000198297"/>
    </source>
</evidence>
<dbReference type="EMBL" id="FZNK01000012">
    <property type="protein sequence ID" value="SNR70008.1"/>
    <property type="molecule type" value="Genomic_DNA"/>
</dbReference>
<dbReference type="Pfam" id="PF04307">
    <property type="entry name" value="YdjM"/>
    <property type="match status" value="1"/>
</dbReference>
<sequence>MFPLEHFLVALLPVLAYVLLWNRQFPSNGLLFAVFLGSQFPDLIDKPLAYWVGILPSGRVFTHSLPIAIPIAVIVLGYGWRTDRLQIAGGFVVAYFLHLLGDTYRILLTGQIPPMLVWPSVTLQRHSRLPSWAGIDGINVRMWNLFSLLVLTVTLAILIRDIWSHRDSIAHRG</sequence>
<feature type="transmembrane region" description="Helical" evidence="1">
    <location>
        <begin position="61"/>
        <end position="80"/>
    </location>
</feature>
<reference evidence="2 3" key="1">
    <citation type="submission" date="2017-06" db="EMBL/GenBank/DDBJ databases">
        <authorList>
            <person name="Kim H.J."/>
            <person name="Triplett B.A."/>
        </authorList>
    </citation>
    <scope>NUCLEOTIDE SEQUENCE [LARGE SCALE GENOMIC DNA]</scope>
    <source>
        <strain evidence="2 3">DSM 19316</strain>
    </source>
</reference>
<feature type="transmembrane region" description="Helical" evidence="1">
    <location>
        <begin position="87"/>
        <end position="107"/>
    </location>
</feature>
<evidence type="ECO:0000256" key="1">
    <source>
        <dbReference type="SAM" id="Phobius"/>
    </source>
</evidence>
<dbReference type="InterPro" id="IPR007404">
    <property type="entry name" value="YdjM-like"/>
</dbReference>
<gene>
    <name evidence="2" type="ORF">SAMN06266787_11214</name>
</gene>
<evidence type="ECO:0000313" key="2">
    <source>
        <dbReference type="EMBL" id="SNR70008.1"/>
    </source>
</evidence>
<keyword evidence="1" id="KW-0472">Membrane</keyword>